<comment type="subunit">
    <text evidence="5">Monomer.</text>
</comment>
<sequence length="287" mass="31535">MHLNRAARVLLVGAPGVGKGTQTERMLERFPQLQAISTGDLLRTNVKKRTPLGNYLPTSCACHASTLVLTVFPLGIQVESIIKSGGLVADNLMLRLISNELQHRGWLYGQRPSVMTLSAMAADAADAYDYSPPDPFAHPDTGGPPPQASDDPSASFILDGYPRNAAQALSLDGIVPINLAVALKTPFDVILERIAGRWVHEPSGRVYNTTFHKPKVAGIDDVTGEPLVQRPDDNEKVYRARFRKFQETSEPLLEHYAKKGVLIEVEGMSSDEISPKLYDEFEKRFVS</sequence>
<dbReference type="Gene3D" id="3.40.50.300">
    <property type="entry name" value="P-loop containing nucleotide triphosphate hydrolases"/>
    <property type="match status" value="1"/>
</dbReference>
<feature type="binding site" evidence="5">
    <location>
        <position position="38"/>
    </location>
    <ligand>
        <name>AMP</name>
        <dbReference type="ChEBI" id="CHEBI:456215"/>
    </ligand>
</feature>
<dbReference type="InterPro" id="IPR027417">
    <property type="entry name" value="P-loop_NTPase"/>
</dbReference>
<feature type="binding site" evidence="5">
    <location>
        <position position="230"/>
    </location>
    <ligand>
        <name>AMP</name>
        <dbReference type="ChEBI" id="CHEBI:456215"/>
    </ligand>
</feature>
<protein>
    <recommendedName>
        <fullName evidence="5">GTP:AMP phosphotransferase, mitochondrial</fullName>
        <ecNumber evidence="5">2.7.4.10</ecNumber>
    </recommendedName>
    <alternativeName>
        <fullName evidence="5">Adenylate kinase 3</fullName>
        <shortName evidence="5">AK 3</shortName>
    </alternativeName>
</protein>
<evidence type="ECO:0000256" key="2">
    <source>
        <dbReference type="ARBA" id="ARBA00022741"/>
    </source>
</evidence>
<evidence type="ECO:0000256" key="1">
    <source>
        <dbReference type="ARBA" id="ARBA00022679"/>
    </source>
</evidence>
<dbReference type="HAMAP" id="MF_00235">
    <property type="entry name" value="Adenylate_kinase_Adk"/>
    <property type="match status" value="1"/>
</dbReference>
<feature type="compositionally biased region" description="Pro residues" evidence="6">
    <location>
        <begin position="132"/>
        <end position="147"/>
    </location>
</feature>
<feature type="binding site" evidence="5">
    <location>
        <position position="270"/>
    </location>
    <ligand>
        <name>GTP</name>
        <dbReference type="ChEBI" id="CHEBI:37565"/>
    </ligand>
</feature>
<feature type="binding site" evidence="5">
    <location>
        <begin position="86"/>
        <end position="88"/>
    </location>
    <ligand>
        <name>AMP</name>
        <dbReference type="ChEBI" id="CHEBI:456215"/>
    </ligand>
</feature>
<gene>
    <name evidence="5" type="primary">ADK2</name>
    <name evidence="8" type="ORF">BBAD15_g6957</name>
</gene>
<evidence type="ECO:0000256" key="6">
    <source>
        <dbReference type="SAM" id="MobiDB-lite"/>
    </source>
</evidence>
<dbReference type="GO" id="GO:0006172">
    <property type="term" value="P:ADP biosynthetic process"/>
    <property type="evidence" value="ECO:0007669"/>
    <property type="project" value="UniProtKB-UniRule"/>
</dbReference>
<dbReference type="InterPro" id="IPR007862">
    <property type="entry name" value="Adenylate_kinase_lid-dom"/>
</dbReference>
<dbReference type="STRING" id="1245745.A0A0A2VNK2"/>
<feature type="binding site" evidence="5">
    <location>
        <position position="241"/>
    </location>
    <ligand>
        <name>AMP</name>
        <dbReference type="ChEBI" id="CHEBI:456215"/>
    </ligand>
</feature>
<dbReference type="Pfam" id="PF00406">
    <property type="entry name" value="ADK"/>
    <property type="match status" value="2"/>
</dbReference>
<comment type="caution">
    <text evidence="8">The sequence shown here is derived from an EMBL/GenBank/DDBJ whole genome shotgun (WGS) entry which is preliminary data.</text>
</comment>
<evidence type="ECO:0000313" key="8">
    <source>
        <dbReference type="EMBL" id="KGQ07710.1"/>
    </source>
</evidence>
<comment type="domain">
    <text evidence="5">Consists of three domains, a large central CORE domain and two small peripheral domains, NMPbind and LID, which undergo movements during catalysis. The LID domain closes over the site of phosphoryl transfer upon GTP binding. Assembling and dissambling the active center during each catalytic cycle provides an effective means to prevent GTP hydrolysis.</text>
</comment>
<dbReference type="GO" id="GO:0005759">
    <property type="term" value="C:mitochondrial matrix"/>
    <property type="evidence" value="ECO:0007669"/>
    <property type="project" value="UniProtKB-SubCell"/>
</dbReference>
<dbReference type="eggNOG" id="KOG3078">
    <property type="taxonomic scope" value="Eukaryota"/>
</dbReference>
<accession>A0A0A2VNK2</accession>
<dbReference type="GO" id="GO:0046033">
    <property type="term" value="P:AMP metabolic process"/>
    <property type="evidence" value="ECO:0007669"/>
    <property type="project" value="UniProtKB-UniRule"/>
</dbReference>
<comment type="subcellular location">
    <subcellularLocation>
        <location evidence="5">Mitochondrion matrix</location>
    </subcellularLocation>
</comment>
<dbReference type="GO" id="GO:0005525">
    <property type="term" value="F:GTP binding"/>
    <property type="evidence" value="ECO:0007669"/>
    <property type="project" value="UniProtKB-KW"/>
</dbReference>
<dbReference type="OrthoDB" id="439792at2759"/>
<dbReference type="GO" id="GO:0046039">
    <property type="term" value="P:GTP metabolic process"/>
    <property type="evidence" value="ECO:0007669"/>
    <property type="project" value="UniProtKB-UniRule"/>
</dbReference>
<dbReference type="AlphaFoldDB" id="A0A0A2VNK2"/>
<dbReference type="Proteomes" id="UP000030106">
    <property type="component" value="Unassembled WGS sequence"/>
</dbReference>
<feature type="region of interest" description="Disordered" evidence="6">
    <location>
        <begin position="131"/>
        <end position="155"/>
    </location>
</feature>
<dbReference type="InterPro" id="IPR028586">
    <property type="entry name" value="AK3/Ak4_mitochondrial"/>
</dbReference>
<dbReference type="PROSITE" id="PS00113">
    <property type="entry name" value="ADENYLATE_KINASE"/>
    <property type="match status" value="1"/>
</dbReference>
<comment type="caution">
    <text evidence="5">Lacks conserved residue(s) required for the propagation of feature annotation.</text>
</comment>
<dbReference type="GO" id="GO:0004017">
    <property type="term" value="F:AMP kinase activity"/>
    <property type="evidence" value="ECO:0007669"/>
    <property type="project" value="InterPro"/>
</dbReference>
<comment type="catalytic activity">
    <reaction evidence="5">
        <text>a ribonucleoside 5'-triphosphate + AMP = a ribonucleoside 5'-diphosphate + ADP</text>
        <dbReference type="Rhea" id="RHEA:13749"/>
        <dbReference type="ChEBI" id="CHEBI:57930"/>
        <dbReference type="ChEBI" id="CHEBI:61557"/>
        <dbReference type="ChEBI" id="CHEBI:456215"/>
        <dbReference type="ChEBI" id="CHEBI:456216"/>
        <dbReference type="EC" id="2.7.4.10"/>
    </reaction>
</comment>
<organism evidence="8 9">
    <name type="scientific">Beauveria bassiana D1-5</name>
    <dbReference type="NCBI Taxonomy" id="1245745"/>
    <lineage>
        <taxon>Eukaryota</taxon>
        <taxon>Fungi</taxon>
        <taxon>Dikarya</taxon>
        <taxon>Ascomycota</taxon>
        <taxon>Pezizomycotina</taxon>
        <taxon>Sordariomycetes</taxon>
        <taxon>Hypocreomycetidae</taxon>
        <taxon>Hypocreales</taxon>
        <taxon>Cordycipitaceae</taxon>
        <taxon>Beauveria</taxon>
    </lineage>
</organism>
<dbReference type="EMBL" id="ANFO01000653">
    <property type="protein sequence ID" value="KGQ07710.1"/>
    <property type="molecule type" value="Genomic_DNA"/>
</dbReference>
<comment type="function">
    <text evidence="5">Involved in maintaining the homeostasis of cellular nucleotides by catalyzing the interconversion of nucleoside phosphates. Has GTP:AMP phosphotransferase and ITP:AMP phosphotransferase activities.</text>
</comment>
<feature type="domain" description="Adenylate kinase active site lid" evidence="7">
    <location>
        <begin position="197"/>
        <end position="232"/>
    </location>
</feature>
<evidence type="ECO:0000256" key="3">
    <source>
        <dbReference type="ARBA" id="ARBA00022777"/>
    </source>
</evidence>
<evidence type="ECO:0000259" key="7">
    <source>
        <dbReference type="Pfam" id="PF05191"/>
    </source>
</evidence>
<feature type="binding site" evidence="5">
    <location>
        <position position="197"/>
    </location>
    <ligand>
        <name>GTP</name>
        <dbReference type="ChEBI" id="CHEBI:37565"/>
    </ligand>
</feature>
<dbReference type="PRINTS" id="PR00094">
    <property type="entry name" value="ADENYLTKNASE"/>
</dbReference>
<feature type="binding site" evidence="5">
    <location>
        <position position="43"/>
    </location>
    <ligand>
        <name>AMP</name>
        <dbReference type="ChEBI" id="CHEBI:456215"/>
    </ligand>
</feature>
<keyword evidence="1 5" id="KW-0808">Transferase</keyword>
<proteinExistence type="inferred from homology"/>
<dbReference type="InterPro" id="IPR000850">
    <property type="entry name" value="Adenylat/UMP-CMP_kin"/>
</dbReference>
<dbReference type="GO" id="GO:0046041">
    <property type="term" value="P:ITP metabolic process"/>
    <property type="evidence" value="ECO:0007669"/>
    <property type="project" value="UniProtKB-UniRule"/>
</dbReference>
<keyword evidence="3 5" id="KW-0418">Kinase</keyword>
<evidence type="ECO:0000313" key="9">
    <source>
        <dbReference type="Proteomes" id="UP000030106"/>
    </source>
</evidence>
<dbReference type="CDD" id="cd01428">
    <property type="entry name" value="ADK"/>
    <property type="match status" value="1"/>
</dbReference>
<dbReference type="Pfam" id="PF05191">
    <property type="entry name" value="ADK_lid"/>
    <property type="match status" value="1"/>
</dbReference>
<comment type="similarity">
    <text evidence="5">Belongs to the adenylate kinase family. AK3 subfamily.</text>
</comment>
<reference evidence="8 9" key="1">
    <citation type="submission" date="2012-10" db="EMBL/GenBank/DDBJ databases">
        <title>Genome sequencing and analysis of entomopathogenic fungi Beauveria bassiana D1-5.</title>
        <authorList>
            <person name="Li Q."/>
            <person name="Wang L."/>
            <person name="Zhang Z."/>
            <person name="Wang Q."/>
            <person name="Ren J."/>
            <person name="Wang M."/>
            <person name="Xu W."/>
            <person name="Wang J."/>
            <person name="Lu Y."/>
            <person name="Du Q."/>
            <person name="Sun Z."/>
        </authorList>
    </citation>
    <scope>NUCLEOTIDE SEQUENCE [LARGE SCALE GENOMIC DNA]</scope>
    <source>
        <strain evidence="8 9">D1-5</strain>
    </source>
</reference>
<feature type="binding site" evidence="5">
    <location>
        <begin position="206"/>
        <end position="207"/>
    </location>
    <ligand>
        <name>GTP</name>
        <dbReference type="ChEBI" id="CHEBI:37565"/>
    </ligand>
</feature>
<evidence type="ECO:0000256" key="4">
    <source>
        <dbReference type="ARBA" id="ARBA00023128"/>
    </source>
</evidence>
<evidence type="ECO:0000256" key="5">
    <source>
        <dbReference type="HAMAP-Rule" id="MF_03169"/>
    </source>
</evidence>
<dbReference type="EC" id="2.7.4.10" evidence="5"/>
<keyword evidence="5" id="KW-0342">GTP-binding</keyword>
<dbReference type="SUPFAM" id="SSF52540">
    <property type="entry name" value="P-loop containing nucleoside triphosphate hydrolases"/>
    <property type="match status" value="1"/>
</dbReference>
<keyword evidence="4 5" id="KW-0496">Mitochondrion</keyword>
<dbReference type="GO" id="GO:0046899">
    <property type="term" value="F:nucleoside triphosphate adenylate kinase activity"/>
    <property type="evidence" value="ECO:0007669"/>
    <property type="project" value="UniProtKB-UniRule"/>
</dbReference>
<feature type="binding site" evidence="5">
    <location>
        <begin position="16"/>
        <end position="21"/>
    </location>
    <ligand>
        <name>GTP</name>
        <dbReference type="ChEBI" id="CHEBI:37565"/>
    </ligand>
</feature>
<dbReference type="HOGENOM" id="CLU_032354_1_1_1"/>
<dbReference type="HAMAP" id="MF_03169">
    <property type="entry name" value="Adenylate_kinase_AK3"/>
    <property type="match status" value="1"/>
</dbReference>
<dbReference type="InterPro" id="IPR033690">
    <property type="entry name" value="Adenylat_kinase_CS"/>
</dbReference>
<keyword evidence="2 5" id="KW-0547">Nucleotide-binding</keyword>
<dbReference type="GO" id="GO:0005524">
    <property type="term" value="F:ATP binding"/>
    <property type="evidence" value="ECO:0007669"/>
    <property type="project" value="InterPro"/>
</dbReference>
<feature type="binding site" evidence="5">
    <location>
        <position position="167"/>
    </location>
    <ligand>
        <name>AMP</name>
        <dbReference type="ChEBI" id="CHEBI:456215"/>
    </ligand>
</feature>
<dbReference type="PANTHER" id="PTHR23359">
    <property type="entry name" value="NUCLEOTIDE KINASE"/>
    <property type="match status" value="1"/>
</dbReference>
<feature type="region of interest" description="LID" evidence="5">
    <location>
        <begin position="196"/>
        <end position="233"/>
    </location>
</feature>
<name>A0A0A2VNK2_BEABA</name>